<dbReference type="Proteomes" id="UP001301769">
    <property type="component" value="Unassembled WGS sequence"/>
</dbReference>
<comment type="caution">
    <text evidence="2">The sequence shown here is derived from an EMBL/GenBank/DDBJ whole genome shotgun (WGS) entry which is preliminary data.</text>
</comment>
<gene>
    <name evidence="2" type="ORF">QBC37DRAFT_387241</name>
</gene>
<dbReference type="AlphaFoldDB" id="A0AAN7BAX3"/>
<keyword evidence="3" id="KW-1185">Reference proteome</keyword>
<name>A0AAN7BAX3_9PEZI</name>
<organism evidence="2 3">
    <name type="scientific">Rhypophila decipiens</name>
    <dbReference type="NCBI Taxonomy" id="261697"/>
    <lineage>
        <taxon>Eukaryota</taxon>
        <taxon>Fungi</taxon>
        <taxon>Dikarya</taxon>
        <taxon>Ascomycota</taxon>
        <taxon>Pezizomycotina</taxon>
        <taxon>Sordariomycetes</taxon>
        <taxon>Sordariomycetidae</taxon>
        <taxon>Sordariales</taxon>
        <taxon>Naviculisporaceae</taxon>
        <taxon>Rhypophila</taxon>
    </lineage>
</organism>
<feature type="compositionally biased region" description="Basic and acidic residues" evidence="1">
    <location>
        <begin position="109"/>
        <end position="118"/>
    </location>
</feature>
<reference evidence="2" key="2">
    <citation type="submission" date="2023-05" db="EMBL/GenBank/DDBJ databases">
        <authorList>
            <consortium name="Lawrence Berkeley National Laboratory"/>
            <person name="Steindorff A."/>
            <person name="Hensen N."/>
            <person name="Bonometti L."/>
            <person name="Westerberg I."/>
            <person name="Brannstrom I.O."/>
            <person name="Guillou S."/>
            <person name="Cros-Aarteil S."/>
            <person name="Calhoun S."/>
            <person name="Haridas S."/>
            <person name="Kuo A."/>
            <person name="Mondo S."/>
            <person name="Pangilinan J."/>
            <person name="Riley R."/>
            <person name="Labutti K."/>
            <person name="Andreopoulos B."/>
            <person name="Lipzen A."/>
            <person name="Chen C."/>
            <person name="Yanf M."/>
            <person name="Daum C."/>
            <person name="Ng V."/>
            <person name="Clum A."/>
            <person name="Ohm R."/>
            <person name="Martin F."/>
            <person name="Silar P."/>
            <person name="Natvig D."/>
            <person name="Lalanne C."/>
            <person name="Gautier V."/>
            <person name="Ament-Velasquez S.L."/>
            <person name="Kruys A."/>
            <person name="Hutchinson M.I."/>
            <person name="Powell A.J."/>
            <person name="Barry K."/>
            <person name="Miller A.N."/>
            <person name="Grigoriev I.V."/>
            <person name="Debuchy R."/>
            <person name="Gladieux P."/>
            <person name="Thoren M.H."/>
            <person name="Johannesson H."/>
        </authorList>
    </citation>
    <scope>NUCLEOTIDE SEQUENCE</scope>
    <source>
        <strain evidence="2">PSN293</strain>
    </source>
</reference>
<feature type="region of interest" description="Disordered" evidence="1">
    <location>
        <begin position="37"/>
        <end position="129"/>
    </location>
</feature>
<proteinExistence type="predicted"/>
<evidence type="ECO:0000313" key="2">
    <source>
        <dbReference type="EMBL" id="KAK4214360.1"/>
    </source>
</evidence>
<reference evidence="2" key="1">
    <citation type="journal article" date="2023" name="Mol. Phylogenet. Evol.">
        <title>Genome-scale phylogeny and comparative genomics of the fungal order Sordariales.</title>
        <authorList>
            <person name="Hensen N."/>
            <person name="Bonometti L."/>
            <person name="Westerberg I."/>
            <person name="Brannstrom I.O."/>
            <person name="Guillou S."/>
            <person name="Cros-Aarteil S."/>
            <person name="Calhoun S."/>
            <person name="Haridas S."/>
            <person name="Kuo A."/>
            <person name="Mondo S."/>
            <person name="Pangilinan J."/>
            <person name="Riley R."/>
            <person name="LaButti K."/>
            <person name="Andreopoulos B."/>
            <person name="Lipzen A."/>
            <person name="Chen C."/>
            <person name="Yan M."/>
            <person name="Daum C."/>
            <person name="Ng V."/>
            <person name="Clum A."/>
            <person name="Steindorff A."/>
            <person name="Ohm R.A."/>
            <person name="Martin F."/>
            <person name="Silar P."/>
            <person name="Natvig D.O."/>
            <person name="Lalanne C."/>
            <person name="Gautier V."/>
            <person name="Ament-Velasquez S.L."/>
            <person name="Kruys A."/>
            <person name="Hutchinson M.I."/>
            <person name="Powell A.J."/>
            <person name="Barry K."/>
            <person name="Miller A.N."/>
            <person name="Grigoriev I.V."/>
            <person name="Debuchy R."/>
            <person name="Gladieux P."/>
            <person name="Hiltunen Thoren M."/>
            <person name="Johannesson H."/>
        </authorList>
    </citation>
    <scope>NUCLEOTIDE SEQUENCE</scope>
    <source>
        <strain evidence="2">PSN293</strain>
    </source>
</reference>
<evidence type="ECO:0000313" key="3">
    <source>
        <dbReference type="Proteomes" id="UP001301769"/>
    </source>
</evidence>
<dbReference type="EMBL" id="MU858095">
    <property type="protein sequence ID" value="KAK4214360.1"/>
    <property type="molecule type" value="Genomic_DNA"/>
</dbReference>
<protein>
    <submittedName>
        <fullName evidence="2">Uncharacterized protein</fullName>
    </submittedName>
</protein>
<evidence type="ECO:0000256" key="1">
    <source>
        <dbReference type="SAM" id="MobiDB-lite"/>
    </source>
</evidence>
<accession>A0AAN7BAX3</accession>
<sequence length="149" mass="15760">MVFASSVVPIYQFGITPRDTRCLQPNTTVSRRICFGPEGGSEAGPPLIPRATGAHPAYRGQGLHTSPGDAQTGYPVVIGSDDWDDEAITNSANRHGPSPGVPGGRQRAAGHEPAKEAEESAQNAHQALNKAVEVSEKLIEKMKQFAGKC</sequence>